<dbReference type="PANTHER" id="PTHR21447:SF13">
    <property type="entry name" value="RING-TYPE DOMAIN-CONTAINING PROTEIN"/>
    <property type="match status" value="1"/>
</dbReference>
<dbReference type="InParanoid" id="G0MWZ0"/>
<dbReference type="GO" id="GO:0045121">
    <property type="term" value="C:membrane raft"/>
    <property type="evidence" value="ECO:0007669"/>
    <property type="project" value="TreeGrafter"/>
</dbReference>
<reference evidence="5" key="1">
    <citation type="submission" date="2011-07" db="EMBL/GenBank/DDBJ databases">
        <authorList>
            <consortium name="Caenorhabditis brenneri Sequencing and Analysis Consortium"/>
            <person name="Wilson R.K."/>
        </authorList>
    </citation>
    <scope>NUCLEOTIDE SEQUENCE [LARGE SCALE GENOMIC DNA]</scope>
    <source>
        <strain evidence="5">PB2801</strain>
    </source>
</reference>
<evidence type="ECO:0000313" key="5">
    <source>
        <dbReference type="Proteomes" id="UP000008068"/>
    </source>
</evidence>
<keyword evidence="1" id="KW-0175">Coiled coil</keyword>
<dbReference type="EMBL" id="GL379817">
    <property type="protein sequence ID" value="EGT46286.1"/>
    <property type="molecule type" value="Genomic_DNA"/>
</dbReference>
<dbReference type="PANTHER" id="PTHR21447">
    <property type="entry name" value="RING-TYPE DOMAIN-CONTAINING PROTEIN-RELATED"/>
    <property type="match status" value="1"/>
</dbReference>
<evidence type="ECO:0000259" key="3">
    <source>
        <dbReference type="Pfam" id="PF25100"/>
    </source>
</evidence>
<feature type="coiled-coil region" evidence="1">
    <location>
        <begin position="559"/>
        <end position="683"/>
    </location>
</feature>
<organism evidence="5">
    <name type="scientific">Caenorhabditis brenneri</name>
    <name type="common">Nematode worm</name>
    <dbReference type="NCBI Taxonomy" id="135651"/>
    <lineage>
        <taxon>Eukaryota</taxon>
        <taxon>Metazoa</taxon>
        <taxon>Ecdysozoa</taxon>
        <taxon>Nematoda</taxon>
        <taxon>Chromadorea</taxon>
        <taxon>Rhabditida</taxon>
        <taxon>Rhabditina</taxon>
        <taxon>Rhabditomorpha</taxon>
        <taxon>Rhabditoidea</taxon>
        <taxon>Rhabditidae</taxon>
        <taxon>Peloderinae</taxon>
        <taxon>Caenorhabditis</taxon>
    </lineage>
</organism>
<dbReference type="OrthoDB" id="5908457at2759"/>
<feature type="region of interest" description="Disordered" evidence="2">
    <location>
        <begin position="509"/>
        <end position="544"/>
    </location>
</feature>
<feature type="compositionally biased region" description="Low complexity" evidence="2">
    <location>
        <begin position="509"/>
        <end position="518"/>
    </location>
</feature>
<dbReference type="STRING" id="135651.G0MWZ0"/>
<dbReference type="GO" id="GO:0045087">
    <property type="term" value="P:innate immune response"/>
    <property type="evidence" value="ECO:0007669"/>
    <property type="project" value="TreeGrafter"/>
</dbReference>
<protein>
    <recommendedName>
        <fullName evidence="3">DUF7809 domain-containing protein</fullName>
    </recommendedName>
</protein>
<accession>G0MWZ0</accession>
<proteinExistence type="predicted"/>
<dbReference type="InterPro" id="IPR056711">
    <property type="entry name" value="DUF7809"/>
</dbReference>
<keyword evidence="5" id="KW-1185">Reference proteome</keyword>
<evidence type="ECO:0000256" key="2">
    <source>
        <dbReference type="SAM" id="MobiDB-lite"/>
    </source>
</evidence>
<dbReference type="OMA" id="ICIRIRE"/>
<dbReference type="Pfam" id="PF25100">
    <property type="entry name" value="DUF7809"/>
    <property type="match status" value="1"/>
</dbReference>
<sequence>MLRAQDKYLDNIAILPAALRSYIPKQLLKNVKLEGCFVRNELEYVQKLLDNSNDNLRMYGSAESLWRNLKVHMVFPLSRKMFPLGMGNYHSTIPNIYQNLKKEVLYCKQDLLFYLQSCVYAELELRDDEQKVKFAELIEYMKNHENRLSDCYEFVKYDHDVFEDIREPFLCSRSLYVFPEKEVVTAVERVETQLTFYEEKDFVNVFENLISKYPCLFLPNSETKNKNATAVVRIFDDGGLKFVMESELFAAINLKNPGQKPLECMDVEGHYRTIEYKHVLELYRDQIGDIDFIYHPIPLGFHAAVPIVAPTGDHCILAADAHMDIIRETFIIGVFQKITQNTCNMIPKFIAILRKYFPSNIKYRYFINLKLFQKLREELEEFWKPIEDKPVKRVRDVGPQGFTVEDFKKELKYLGYNKIFPEIIGDARAAYTFFDPQKPSELKTSDMFAAIQGSLTLALTKRFPCINVFMFRQKICLHNRRKLCELCSKAIKEAEVQIEAEIKAESEEASSSVTATISGDDAKKKEHSEESKPEPVTSEALPIKTLKEKDTEMERLRVYEEKSKKLDETEKKMKGLEKEAEEWKMKYFKILEENEKMGNMLKSSVNSKALKSQVKEKDEQLKKAQKALEEKKQRCKELEKTIKEKEEEVRNLTEAEKWEIQNKEDYKATVKELDLQIKRVLRNGSKIIDHVHIAVESNSIQLSSRVFNK</sequence>
<dbReference type="Proteomes" id="UP000008068">
    <property type="component" value="Unassembled WGS sequence"/>
</dbReference>
<evidence type="ECO:0000313" key="4">
    <source>
        <dbReference type="EMBL" id="EGT46286.1"/>
    </source>
</evidence>
<dbReference type="eggNOG" id="ENOG502TJJA">
    <property type="taxonomic scope" value="Eukaryota"/>
</dbReference>
<dbReference type="HOGENOM" id="CLU_013202_0_0_1"/>
<evidence type="ECO:0000256" key="1">
    <source>
        <dbReference type="SAM" id="Coils"/>
    </source>
</evidence>
<feature type="domain" description="DUF7809" evidence="3">
    <location>
        <begin position="107"/>
        <end position="169"/>
    </location>
</feature>
<dbReference type="AlphaFoldDB" id="G0MWZ0"/>
<gene>
    <name evidence="4" type="ORF">CAEBREN_19944</name>
</gene>
<name>G0MWZ0_CAEBE</name>
<feature type="compositionally biased region" description="Basic and acidic residues" evidence="2">
    <location>
        <begin position="520"/>
        <end position="533"/>
    </location>
</feature>